<proteinExistence type="predicted"/>
<sequence length="289" mass="32970">MSIIWNNINDGFLPELEEPVLIAKEPTDDLITNCKLGMVLERSITAENGWFVGSHIIDFKSRGYWSYLLENTLVIPNTEDITILANLLQEYLVKLQLFDKKIQFVSACMIKSGNGLYALDYYILGILNRSSSLIYGFDTLIRSSNFISAVHLIRPHLDNYLRLLAAWLVENPHDFAKAVWGGAAVRSFKDKDGRKMTDVYLKEKATADFTWITDVYDETSAFIHFSNKHIINATTLSSEKENTLKTFIGKTDNEVSYHSKLEAVISMIEISNIILKRIYGWIVTKRIKG</sequence>
<dbReference type="RefSeq" id="WP_115172545.1">
    <property type="nucleotide sequence ID" value="NZ_JACLEQ010000012.1"/>
</dbReference>
<name>A0A7Z7PZ01_9FLAO</name>
<organism evidence="1 2">
    <name type="scientific">Elizabethkingia anophelis</name>
    <dbReference type="NCBI Taxonomy" id="1117645"/>
    <lineage>
        <taxon>Bacteria</taxon>
        <taxon>Pseudomonadati</taxon>
        <taxon>Bacteroidota</taxon>
        <taxon>Flavobacteriia</taxon>
        <taxon>Flavobacteriales</taxon>
        <taxon>Weeksellaceae</taxon>
        <taxon>Elizabethkingia</taxon>
    </lineage>
</organism>
<dbReference type="Proteomes" id="UP000254876">
    <property type="component" value="Unassembled WGS sequence"/>
</dbReference>
<evidence type="ECO:0000313" key="2">
    <source>
        <dbReference type="Proteomes" id="UP000254876"/>
    </source>
</evidence>
<accession>A0A7Z7PZ01</accession>
<protein>
    <submittedName>
        <fullName evidence="1">Uncharacterized protein</fullName>
    </submittedName>
</protein>
<reference evidence="1 2" key="1">
    <citation type="submission" date="2018-06" db="EMBL/GenBank/DDBJ databases">
        <authorList>
            <consortium name="Pathogen Informatics"/>
            <person name="Doyle S."/>
        </authorList>
    </citation>
    <scope>NUCLEOTIDE SEQUENCE [LARGE SCALE GENOMIC DNA]</scope>
    <source>
        <strain evidence="1 2">NCTC10588</strain>
    </source>
</reference>
<evidence type="ECO:0000313" key="1">
    <source>
        <dbReference type="EMBL" id="STD05132.1"/>
    </source>
</evidence>
<dbReference type="AlphaFoldDB" id="A0A7Z7PZ01"/>
<comment type="caution">
    <text evidence="1">The sequence shown here is derived from an EMBL/GenBank/DDBJ whole genome shotgun (WGS) entry which is preliminary data.</text>
</comment>
<dbReference type="EMBL" id="UFYD01000001">
    <property type="protein sequence ID" value="STD05132.1"/>
    <property type="molecule type" value="Genomic_DNA"/>
</dbReference>
<gene>
    <name evidence="1" type="ORF">NCTC10588_02217</name>
</gene>